<feature type="region of interest" description="Disordered" evidence="1">
    <location>
        <begin position="42"/>
        <end position="70"/>
    </location>
</feature>
<protein>
    <recommendedName>
        <fullName evidence="4">Ribbon-helix-helix protein CopG domain-containing protein</fullName>
    </recommendedName>
</protein>
<dbReference type="EMBL" id="BAAAYG010000015">
    <property type="protein sequence ID" value="GAA3288205.1"/>
    <property type="molecule type" value="Genomic_DNA"/>
</dbReference>
<proteinExistence type="predicted"/>
<gene>
    <name evidence="2" type="ORF">GCM10020260_26310</name>
</gene>
<evidence type="ECO:0000313" key="2">
    <source>
        <dbReference type="EMBL" id="GAA3288205.1"/>
    </source>
</evidence>
<accession>A0ABP6RG47</accession>
<name>A0ABP6RG47_9MICC</name>
<evidence type="ECO:0000256" key="1">
    <source>
        <dbReference type="SAM" id="MobiDB-lite"/>
    </source>
</evidence>
<sequence>MEDDETLLLSDLAEAAGVSKAAWVRGAVRAASDSQAIAQPIATHADKTGWGGCREGAGRPRRSGSTDRQG</sequence>
<evidence type="ECO:0008006" key="4">
    <source>
        <dbReference type="Google" id="ProtNLM"/>
    </source>
</evidence>
<reference evidence="3" key="1">
    <citation type="journal article" date="2019" name="Int. J. Syst. Evol. Microbiol.">
        <title>The Global Catalogue of Microorganisms (GCM) 10K type strain sequencing project: providing services to taxonomists for standard genome sequencing and annotation.</title>
        <authorList>
            <consortium name="The Broad Institute Genomics Platform"/>
            <consortium name="The Broad Institute Genome Sequencing Center for Infectious Disease"/>
            <person name="Wu L."/>
            <person name="Ma J."/>
        </authorList>
    </citation>
    <scope>NUCLEOTIDE SEQUENCE [LARGE SCALE GENOMIC DNA]</scope>
    <source>
        <strain evidence="3">JCM 11483</strain>
    </source>
</reference>
<organism evidence="2 3">
    <name type="scientific">Nesterenkonia halobia</name>
    <dbReference type="NCBI Taxonomy" id="37922"/>
    <lineage>
        <taxon>Bacteria</taxon>
        <taxon>Bacillati</taxon>
        <taxon>Actinomycetota</taxon>
        <taxon>Actinomycetes</taxon>
        <taxon>Micrococcales</taxon>
        <taxon>Micrococcaceae</taxon>
        <taxon>Nesterenkonia</taxon>
    </lineage>
</organism>
<comment type="caution">
    <text evidence="2">The sequence shown here is derived from an EMBL/GenBank/DDBJ whole genome shotgun (WGS) entry which is preliminary data.</text>
</comment>
<keyword evidence="3" id="KW-1185">Reference proteome</keyword>
<dbReference type="Proteomes" id="UP001501736">
    <property type="component" value="Unassembled WGS sequence"/>
</dbReference>
<evidence type="ECO:0000313" key="3">
    <source>
        <dbReference type="Proteomes" id="UP001501736"/>
    </source>
</evidence>